<reference evidence="1 2" key="1">
    <citation type="journal article" date="2020" name="Genome Biol. Evol.">
        <title>Comparative genomics of Sclerotiniaceae.</title>
        <authorList>
            <person name="Valero Jimenez C.A."/>
            <person name="Steentjes M."/>
            <person name="Scholten O.E."/>
            <person name="Van Kan J.A.L."/>
        </authorList>
    </citation>
    <scope>NUCLEOTIDE SEQUENCE [LARGE SCALE GENOMIC DNA]</scope>
    <source>
        <strain evidence="1 2">B1</strain>
    </source>
</reference>
<protein>
    <submittedName>
        <fullName evidence="1">Uncharacterized protein</fullName>
    </submittedName>
</protein>
<accession>A0ABQ7IGX3</accession>
<dbReference type="GeneID" id="62234427"/>
<keyword evidence="2" id="KW-1185">Reference proteome</keyword>
<comment type="caution">
    <text evidence="1">The sequence shown here is derived from an EMBL/GenBank/DDBJ whole genome shotgun (WGS) entry which is preliminary data.</text>
</comment>
<dbReference type="Proteomes" id="UP000783213">
    <property type="component" value="Unassembled WGS sequence"/>
</dbReference>
<organism evidence="1 2">
    <name type="scientific">Botrytis deweyae</name>
    <dbReference type="NCBI Taxonomy" id="2478750"/>
    <lineage>
        <taxon>Eukaryota</taxon>
        <taxon>Fungi</taxon>
        <taxon>Dikarya</taxon>
        <taxon>Ascomycota</taxon>
        <taxon>Pezizomycotina</taxon>
        <taxon>Leotiomycetes</taxon>
        <taxon>Helotiales</taxon>
        <taxon>Sclerotiniaceae</taxon>
        <taxon>Botrytis</taxon>
    </lineage>
</organism>
<dbReference type="RefSeq" id="XP_038808455.1">
    <property type="nucleotide sequence ID" value="XM_038955277.1"/>
</dbReference>
<evidence type="ECO:0000313" key="1">
    <source>
        <dbReference type="EMBL" id="KAF7923836.1"/>
    </source>
</evidence>
<name>A0ABQ7IGX3_9HELO</name>
<proteinExistence type="predicted"/>
<dbReference type="EMBL" id="RCSX01000018">
    <property type="protein sequence ID" value="KAF7923836.1"/>
    <property type="molecule type" value="Genomic_DNA"/>
</dbReference>
<sequence>MYAHQCEKRIFKSQRLSGDTADCRLQFAEAVPRDRFFAPTRNDMPCCDMIDRKNAETHLHSALSSDTPPFLIIAFLSLPYLDSEDKPLHHIRFISNTNSHVRTEAYVDVQTSTNEHDHDHPKREITLKHSSKFTVPDAVTGRTIQDPLFPLSSSAS</sequence>
<evidence type="ECO:0000313" key="2">
    <source>
        <dbReference type="Proteomes" id="UP000783213"/>
    </source>
</evidence>
<gene>
    <name evidence="1" type="ORF">EAE98_007654</name>
</gene>